<dbReference type="PANTHER" id="PTHR43775">
    <property type="entry name" value="FATTY ACID SYNTHASE"/>
    <property type="match status" value="1"/>
</dbReference>
<protein>
    <submittedName>
        <fullName evidence="6">Acyltransferase domain-containing protein</fullName>
    </submittedName>
</protein>
<dbReference type="Proteomes" id="UP000298111">
    <property type="component" value="Unassembled WGS sequence"/>
</dbReference>
<dbReference type="EMBL" id="RCIY01000113">
    <property type="protein sequence ID" value="TGG76064.1"/>
    <property type="molecule type" value="Genomic_DNA"/>
</dbReference>
<dbReference type="SMART" id="SM00827">
    <property type="entry name" value="PKS_AT"/>
    <property type="match status" value="1"/>
</dbReference>
<dbReference type="SUPFAM" id="SSF52151">
    <property type="entry name" value="FabD/lysophospholipase-like"/>
    <property type="match status" value="1"/>
</dbReference>
<dbReference type="InterPro" id="IPR016036">
    <property type="entry name" value="Malonyl_transacylase_ACP-bd"/>
</dbReference>
<dbReference type="Pfam" id="PF00698">
    <property type="entry name" value="Acyl_transf_1"/>
    <property type="match status" value="1"/>
</dbReference>
<dbReference type="InterPro" id="IPR001227">
    <property type="entry name" value="Ac_transferase_dom_sf"/>
</dbReference>
<feature type="non-terminal residue" evidence="6">
    <location>
        <position position="1"/>
    </location>
</feature>
<dbReference type="Gene3D" id="3.40.366.10">
    <property type="entry name" value="Malonyl-Coenzyme A Acyl Carrier Protein, domain 2"/>
    <property type="match status" value="1"/>
</dbReference>
<dbReference type="GO" id="GO:0004312">
    <property type="term" value="F:fatty acid synthase activity"/>
    <property type="evidence" value="ECO:0007669"/>
    <property type="project" value="TreeGrafter"/>
</dbReference>
<feature type="region of interest" description="Disordered" evidence="4">
    <location>
        <begin position="151"/>
        <end position="171"/>
    </location>
</feature>
<evidence type="ECO:0000256" key="1">
    <source>
        <dbReference type="ARBA" id="ARBA00022679"/>
    </source>
</evidence>
<feature type="domain" description="Malonyl-CoA:ACP transacylase (MAT)" evidence="5">
    <location>
        <begin position="1"/>
        <end position="171"/>
    </location>
</feature>
<feature type="non-terminal residue" evidence="6">
    <location>
        <position position="171"/>
    </location>
</feature>
<accession>A0A8H1L1N8</accession>
<evidence type="ECO:0000259" key="5">
    <source>
        <dbReference type="SMART" id="SM00827"/>
    </source>
</evidence>
<evidence type="ECO:0000313" key="7">
    <source>
        <dbReference type="Proteomes" id="UP000298111"/>
    </source>
</evidence>
<evidence type="ECO:0000313" key="6">
    <source>
        <dbReference type="EMBL" id="TGG76064.1"/>
    </source>
</evidence>
<name>A0A8H1L1N8_9ACTN</name>
<dbReference type="AlphaFoldDB" id="A0A8H1L1N8"/>
<dbReference type="GO" id="GO:0006633">
    <property type="term" value="P:fatty acid biosynthetic process"/>
    <property type="evidence" value="ECO:0007669"/>
    <property type="project" value="TreeGrafter"/>
</dbReference>
<proteinExistence type="predicted"/>
<dbReference type="InterPro" id="IPR050091">
    <property type="entry name" value="PKS_NRPS_Biosynth_Enz"/>
</dbReference>
<evidence type="ECO:0000256" key="2">
    <source>
        <dbReference type="ARBA" id="ARBA00023268"/>
    </source>
</evidence>
<dbReference type="RefSeq" id="WP_135567732.1">
    <property type="nucleotide sequence ID" value="NZ_RCIY01000113.1"/>
</dbReference>
<evidence type="ECO:0000256" key="4">
    <source>
        <dbReference type="SAM" id="MobiDB-lite"/>
    </source>
</evidence>
<evidence type="ECO:0000256" key="3">
    <source>
        <dbReference type="ARBA" id="ARBA00023315"/>
    </source>
</evidence>
<keyword evidence="2" id="KW-0511">Multifunctional enzyme</keyword>
<reference evidence="6 7" key="1">
    <citation type="submission" date="2018-10" db="EMBL/GenBank/DDBJ databases">
        <title>Isolation of pseudouridimycin from Streptomyces albus DSM 40763.</title>
        <authorList>
            <person name="Rosenqvist P."/>
            <person name="Metsae-Ketelae M."/>
            <person name="Virta P."/>
        </authorList>
    </citation>
    <scope>NUCLEOTIDE SEQUENCE [LARGE SCALE GENOMIC DNA]</scope>
    <source>
        <strain evidence="6 7">DSM 40763</strain>
    </source>
</reference>
<keyword evidence="3 6" id="KW-0012">Acyltransferase</keyword>
<dbReference type="InterPro" id="IPR016035">
    <property type="entry name" value="Acyl_Trfase/lysoPLipase"/>
</dbReference>
<gene>
    <name evidence="6" type="ORF">D8771_30960</name>
</gene>
<dbReference type="SUPFAM" id="SSF55048">
    <property type="entry name" value="Probable ACP-binding domain of malonyl-CoA ACP transacylase"/>
    <property type="match status" value="1"/>
</dbReference>
<dbReference type="PANTHER" id="PTHR43775:SF51">
    <property type="entry name" value="INACTIVE PHENOLPHTHIOCEROL SYNTHESIS POLYKETIDE SYNTHASE TYPE I PKS1-RELATED"/>
    <property type="match status" value="1"/>
</dbReference>
<comment type="caution">
    <text evidence="6">The sequence shown here is derived from an EMBL/GenBank/DDBJ whole genome shotgun (WGS) entry which is preliminary data.</text>
</comment>
<keyword evidence="1 6" id="KW-0808">Transferase</keyword>
<sequence>AHQTALTHLWHTLGITFTHTTGHSTGEIAAATLAGILTPQDAATLITTRAHLMQNLPHTGTMLTIQATPEEITPTLTEHVSLAAVNGPQSVVVSGTVEEVQHIGELWRKRGRRTQQLRVSHAFHSPLMDPILDQLADTLHTLTYHQPTLPFTGTANSPHPPTTPHYWLDHT</sequence>
<organism evidence="6 7">
    <name type="scientific">Streptomyces albus</name>
    <dbReference type="NCBI Taxonomy" id="1888"/>
    <lineage>
        <taxon>Bacteria</taxon>
        <taxon>Bacillati</taxon>
        <taxon>Actinomycetota</taxon>
        <taxon>Actinomycetes</taxon>
        <taxon>Kitasatosporales</taxon>
        <taxon>Streptomycetaceae</taxon>
        <taxon>Streptomyces</taxon>
    </lineage>
</organism>
<dbReference type="InterPro" id="IPR014043">
    <property type="entry name" value="Acyl_transferase_dom"/>
</dbReference>